<keyword evidence="1" id="KW-0560">Oxidoreductase</keyword>
<dbReference type="Gene3D" id="3.40.50.720">
    <property type="entry name" value="NAD(P)-binding Rossmann-like Domain"/>
    <property type="match status" value="2"/>
</dbReference>
<dbReference type="RefSeq" id="WP_187749461.1">
    <property type="nucleotide sequence ID" value="NZ_CP060828.1"/>
</dbReference>
<evidence type="ECO:0000259" key="3">
    <source>
        <dbReference type="Pfam" id="PF02826"/>
    </source>
</evidence>
<name>A0A7H0II93_9ACTN</name>
<gene>
    <name evidence="4" type="ORF">IAG44_25855</name>
</gene>
<dbReference type="SUPFAM" id="SSF51735">
    <property type="entry name" value="NAD(P)-binding Rossmann-fold domains"/>
    <property type="match status" value="1"/>
</dbReference>
<dbReference type="Pfam" id="PF02826">
    <property type="entry name" value="2-Hacid_dh_C"/>
    <property type="match status" value="1"/>
</dbReference>
<keyword evidence="5" id="KW-1185">Reference proteome</keyword>
<sequence>MPAPTLLVLDADPLPRLGRLTGRARIVHTDAAGLPARLPEADVLLVWDTAADVVRERWAGAGARPAWVHVAGVPVDRVLGLGLAASDAVVTNARGVFEEAVAEYVVALVLAMAKGLPAAWEAQRAREWRHREVLRVGGTRAVVVGTGPVGRTVARALKAVGVGVALVGRVARTGVHGPGDLDRLLARAEWVVAAAPLTEATRGMFDARRFGVMLPSARFVNVARGELVDEEALAGALRRRWIAGAALDVTARQPLAPGSPLWDVPDLLVTPRASGAFVGRHDRLAAQFVELWERWEAGRRLVNVVDKARGYVPGY</sequence>
<evidence type="ECO:0000313" key="4">
    <source>
        <dbReference type="EMBL" id="QNP72509.1"/>
    </source>
</evidence>
<dbReference type="GO" id="GO:0016491">
    <property type="term" value="F:oxidoreductase activity"/>
    <property type="evidence" value="ECO:0007669"/>
    <property type="project" value="UniProtKB-KW"/>
</dbReference>
<dbReference type="AlphaFoldDB" id="A0A7H0II93"/>
<evidence type="ECO:0000256" key="2">
    <source>
        <dbReference type="ARBA" id="ARBA00023027"/>
    </source>
</evidence>
<dbReference type="CDD" id="cd05300">
    <property type="entry name" value="2-Hacid_dh_1"/>
    <property type="match status" value="1"/>
</dbReference>
<feature type="domain" description="D-isomer specific 2-hydroxyacid dehydrogenase NAD-binding" evidence="3">
    <location>
        <begin position="106"/>
        <end position="271"/>
    </location>
</feature>
<reference evidence="4 5" key="1">
    <citation type="submission" date="2020-08" db="EMBL/GenBank/DDBJ databases">
        <title>A novel species.</title>
        <authorList>
            <person name="Gao J."/>
        </authorList>
    </citation>
    <scope>NUCLEOTIDE SEQUENCE [LARGE SCALE GENOMIC DNA]</scope>
    <source>
        <strain evidence="4 5">CRXT-G-22</strain>
    </source>
</reference>
<proteinExistence type="predicted"/>
<accession>A0A7H0II93</accession>
<dbReference type="InterPro" id="IPR036291">
    <property type="entry name" value="NAD(P)-bd_dom_sf"/>
</dbReference>
<organism evidence="4 5">
    <name type="scientific">Streptomyces roseirectus</name>
    <dbReference type="NCBI Taxonomy" id="2768066"/>
    <lineage>
        <taxon>Bacteria</taxon>
        <taxon>Bacillati</taxon>
        <taxon>Actinomycetota</taxon>
        <taxon>Actinomycetes</taxon>
        <taxon>Kitasatosporales</taxon>
        <taxon>Streptomycetaceae</taxon>
        <taxon>Streptomyces</taxon>
    </lineage>
</organism>
<dbReference type="InterPro" id="IPR006140">
    <property type="entry name" value="D-isomer_DH_NAD-bd"/>
</dbReference>
<evidence type="ECO:0000256" key="1">
    <source>
        <dbReference type="ARBA" id="ARBA00023002"/>
    </source>
</evidence>
<protein>
    <submittedName>
        <fullName evidence="4">D-2-hydroxyacid dehydrogenase</fullName>
    </submittedName>
</protein>
<keyword evidence="2" id="KW-0520">NAD</keyword>
<evidence type="ECO:0000313" key="5">
    <source>
        <dbReference type="Proteomes" id="UP000516052"/>
    </source>
</evidence>
<dbReference type="PANTHER" id="PTHR43333">
    <property type="entry name" value="2-HACID_DH_C DOMAIN-CONTAINING PROTEIN"/>
    <property type="match status" value="1"/>
</dbReference>
<dbReference type="EMBL" id="CP060828">
    <property type="protein sequence ID" value="QNP72509.1"/>
    <property type="molecule type" value="Genomic_DNA"/>
</dbReference>
<dbReference type="GO" id="GO:0051287">
    <property type="term" value="F:NAD binding"/>
    <property type="evidence" value="ECO:0007669"/>
    <property type="project" value="InterPro"/>
</dbReference>
<dbReference type="Proteomes" id="UP000516052">
    <property type="component" value="Chromosome"/>
</dbReference>
<dbReference type="KEGG" id="sroi:IAG44_25855"/>
<dbReference type="SUPFAM" id="SSF52283">
    <property type="entry name" value="Formate/glycerate dehydrogenase catalytic domain-like"/>
    <property type="match status" value="1"/>
</dbReference>
<dbReference type="PANTHER" id="PTHR43333:SF1">
    <property type="entry name" value="D-ISOMER SPECIFIC 2-HYDROXYACID DEHYDROGENASE NAD-BINDING DOMAIN-CONTAINING PROTEIN"/>
    <property type="match status" value="1"/>
</dbReference>